<feature type="domain" description="VIP1 N-terminal" evidence="17">
    <location>
        <begin position="26"/>
        <end position="114"/>
    </location>
</feature>
<evidence type="ECO:0000256" key="14">
    <source>
        <dbReference type="RuleBase" id="RU365032"/>
    </source>
</evidence>
<dbReference type="Pfam" id="PF18086">
    <property type="entry name" value="PPIP5K2_N"/>
    <property type="match status" value="1"/>
</dbReference>
<evidence type="ECO:0000256" key="2">
    <source>
        <dbReference type="ARBA" id="ARBA00005609"/>
    </source>
</evidence>
<evidence type="ECO:0000256" key="4">
    <source>
        <dbReference type="ARBA" id="ARBA00022490"/>
    </source>
</evidence>
<dbReference type="Gene3D" id="3.30.470.20">
    <property type="entry name" value="ATP-grasp fold, B domain"/>
    <property type="match status" value="1"/>
</dbReference>
<sequence length="637" mass="72133">MTPAKTHSRTIPPQVPVDNVPNQKHVIGVCAMKAKATSKPMESILNRLVAYNEIDVVTFDEEVILTKDVHSWPHCHTLISFFSTGFPLDKAESYARLKKPFCINDLTMQRLLWDRRLVLALLDAIGVPTPPRIIVNRDRCKVDPSVIEKIKIATGVEIDLDSFCEIGNNHVEIVDEDTVRIGGQILKKPFVEKPVDADDHNVYIYYSKEMGGGGRRLFRKVNNKSSDFDQTLTTPRTSGSYIYEAYLPPDNSSDVKVYTVGPGYAHAEARKSPTVDGRVDRCKDGKEVRYVTQLTEEEKEISGRIVKIFAQWICGFDLLRVKEKSYVIDVNGWSFVKGSENYYEDCARLIRNLVLERGMKDELQNCNDKCTADAADEADALTKNDTVEDSDTLIEQDTSLAERSNLSYAFVLSPISNFIHIITTNGVSSLLLQAKQSLSTVLNFTIEAVKRRYDYVIKVIQLDAFISKWATTVDSAATQNDETTEVMPFENSVNHDERESFASHKVENVESVENAEMNVHTRTSSCWDECFEIAFKRDQNDASWEEEDEGSHGQESIADNSDDDDRSVDSRDSADHDVSRADDITGSSNDEYCEHSRFEMYESQISEISHQKSPHITYSDHDYQHYDNCPIINKSWG</sequence>
<dbReference type="PANTHER" id="PTHR12750">
    <property type="entry name" value="DIPHOSPHOINOSITOL PENTAKISPHOSPHATE KINASE"/>
    <property type="match status" value="1"/>
</dbReference>
<evidence type="ECO:0000256" key="11">
    <source>
        <dbReference type="ARBA" id="ARBA00033696"/>
    </source>
</evidence>
<gene>
    <name evidence="18" type="ORF">POCULU_LOCUS413</name>
</gene>
<keyword evidence="9 14" id="KW-0067">ATP-binding</keyword>
<comment type="caution">
    <text evidence="18">The sequence shown here is derived from an EMBL/GenBank/DDBJ whole genome shotgun (WGS) entry which is preliminary data.</text>
</comment>
<evidence type="ECO:0000259" key="17">
    <source>
        <dbReference type="Pfam" id="PF18086"/>
    </source>
</evidence>
<keyword evidence="10" id="KW-0206">Cytoskeleton</keyword>
<dbReference type="GO" id="GO:0052843">
    <property type="term" value="F:inositol-1-diphosphate-2,3,4,5,6-pentakisphosphate diphosphatase activity"/>
    <property type="evidence" value="ECO:0007669"/>
    <property type="project" value="UniProtKB-ARBA"/>
</dbReference>
<evidence type="ECO:0000256" key="6">
    <source>
        <dbReference type="ARBA" id="ARBA00022679"/>
    </source>
</evidence>
<evidence type="ECO:0000256" key="5">
    <source>
        <dbReference type="ARBA" id="ARBA00022553"/>
    </source>
</evidence>
<organism evidence="18 19">
    <name type="scientific">Paraglomus occultum</name>
    <dbReference type="NCBI Taxonomy" id="144539"/>
    <lineage>
        <taxon>Eukaryota</taxon>
        <taxon>Fungi</taxon>
        <taxon>Fungi incertae sedis</taxon>
        <taxon>Mucoromycota</taxon>
        <taxon>Glomeromycotina</taxon>
        <taxon>Glomeromycetes</taxon>
        <taxon>Paraglomerales</taxon>
        <taxon>Paraglomeraceae</taxon>
        <taxon>Paraglomus</taxon>
    </lineage>
</organism>
<dbReference type="GO" id="GO:0005524">
    <property type="term" value="F:ATP binding"/>
    <property type="evidence" value="ECO:0007669"/>
    <property type="project" value="UniProtKB-KW"/>
</dbReference>
<feature type="region of interest" description="Disordered" evidence="15">
    <location>
        <begin position="541"/>
        <end position="590"/>
    </location>
</feature>
<dbReference type="EC" id="2.7.4.24" evidence="3 14"/>
<evidence type="ECO:0000313" key="18">
    <source>
        <dbReference type="EMBL" id="CAG8458218.1"/>
    </source>
</evidence>
<keyword evidence="7 14" id="KW-0547">Nucleotide-binding</keyword>
<evidence type="ECO:0000313" key="19">
    <source>
        <dbReference type="Proteomes" id="UP000789572"/>
    </source>
</evidence>
<evidence type="ECO:0000256" key="8">
    <source>
        <dbReference type="ARBA" id="ARBA00022777"/>
    </source>
</evidence>
<comment type="function">
    <text evidence="14">Bifunctional inositol kinase that acts in concert with the IP6K kinases to synthesize the diphosphate group-containing inositol pyrophosphates diphosphoinositol pentakisphosphate, PP-InsP5, and bis-diphosphoinositol tetrakisphosphate, (PP)2-InsP4. PP-InsP5 and (PP)2-InsP4, also respectively called InsP7 and InsP8, may regulate a variety of cellular processes, including apoptosis, vesicle trafficking, cytoskeletal dynamics, and exocytosis. Phosphorylates inositol hexakisphosphate (InsP6).</text>
</comment>
<keyword evidence="5" id="KW-0597">Phosphoprotein</keyword>
<evidence type="ECO:0000256" key="7">
    <source>
        <dbReference type="ARBA" id="ARBA00022741"/>
    </source>
</evidence>
<dbReference type="OrthoDB" id="18042at2759"/>
<dbReference type="InterPro" id="IPR040557">
    <property type="entry name" value="VIP1_N"/>
</dbReference>
<dbReference type="GO" id="GO:0005856">
    <property type="term" value="C:cytoskeleton"/>
    <property type="evidence" value="ECO:0007669"/>
    <property type="project" value="UniProtKB-SubCell"/>
</dbReference>
<dbReference type="GO" id="GO:0006020">
    <property type="term" value="P:inositol metabolic process"/>
    <property type="evidence" value="ECO:0007669"/>
    <property type="project" value="TreeGrafter"/>
</dbReference>
<keyword evidence="8 14" id="KW-0418">Kinase</keyword>
<feature type="domain" description="ATP-grasp fold RimK-type" evidence="16">
    <location>
        <begin position="229"/>
        <end position="342"/>
    </location>
</feature>
<evidence type="ECO:0000256" key="12">
    <source>
        <dbReference type="ARBA" id="ARBA00034629"/>
    </source>
</evidence>
<dbReference type="PANTHER" id="PTHR12750:SF9">
    <property type="entry name" value="INOSITOL HEXAKISPHOSPHATE AND DIPHOSPHOINOSITOL-PENTAKISPHOSPHATE KINASE"/>
    <property type="match status" value="1"/>
</dbReference>
<evidence type="ECO:0000256" key="1">
    <source>
        <dbReference type="ARBA" id="ARBA00004245"/>
    </source>
</evidence>
<reference evidence="18" key="1">
    <citation type="submission" date="2021-06" db="EMBL/GenBank/DDBJ databases">
        <authorList>
            <person name="Kallberg Y."/>
            <person name="Tangrot J."/>
            <person name="Rosling A."/>
        </authorList>
    </citation>
    <scope>NUCLEOTIDE SEQUENCE</scope>
    <source>
        <strain evidence="18">IA702</strain>
    </source>
</reference>
<dbReference type="FunFam" id="3.30.470.20:FF:000036">
    <property type="entry name" value="Inositol hexakisphosphate and diphosphoinositol-pentakisphosphate kinase"/>
    <property type="match status" value="1"/>
</dbReference>
<dbReference type="AlphaFoldDB" id="A0A9N8VKS7"/>
<keyword evidence="6 14" id="KW-0808">Transferase</keyword>
<comment type="catalytic activity">
    <reaction evidence="11">
        <text>5-diphospho-1D-myo-inositol 1,2,3,4,6-pentakisphosphate + ATP + H(+) = 1,5-bis(diphospho)-1D-myo-inositol 2,3,4,6-tetrakisphosphate + ADP</text>
        <dbReference type="Rhea" id="RHEA:10276"/>
        <dbReference type="ChEBI" id="CHEBI:15378"/>
        <dbReference type="ChEBI" id="CHEBI:30616"/>
        <dbReference type="ChEBI" id="CHEBI:58628"/>
        <dbReference type="ChEBI" id="CHEBI:77983"/>
        <dbReference type="ChEBI" id="CHEBI:456216"/>
        <dbReference type="EC" id="2.7.4.24"/>
    </reaction>
    <physiologicalReaction direction="left-to-right" evidence="11">
        <dbReference type="Rhea" id="RHEA:10277"/>
    </physiologicalReaction>
</comment>
<evidence type="ECO:0000259" key="16">
    <source>
        <dbReference type="Pfam" id="PF08443"/>
    </source>
</evidence>
<protein>
    <recommendedName>
        <fullName evidence="13 14">Inositol hexakisphosphate and diphosphoinositol-pentakisphosphate kinase</fullName>
        <ecNumber evidence="3 14">2.7.4.24</ecNumber>
    </recommendedName>
</protein>
<dbReference type="EMBL" id="CAJVPJ010000021">
    <property type="protein sequence ID" value="CAG8458218.1"/>
    <property type="molecule type" value="Genomic_DNA"/>
</dbReference>
<keyword evidence="4 14" id="KW-0963">Cytoplasm</keyword>
<evidence type="ECO:0000256" key="9">
    <source>
        <dbReference type="ARBA" id="ARBA00022840"/>
    </source>
</evidence>
<dbReference type="SUPFAM" id="SSF56059">
    <property type="entry name" value="Glutathione synthetase ATP-binding domain-like"/>
    <property type="match status" value="1"/>
</dbReference>
<dbReference type="Proteomes" id="UP000789572">
    <property type="component" value="Unassembled WGS sequence"/>
</dbReference>
<dbReference type="InterPro" id="IPR037446">
    <property type="entry name" value="His_Pase_VIP1"/>
</dbReference>
<comment type="similarity">
    <text evidence="2 14">Belongs to the histidine acid phosphatase family. VIP1 subfamily.</text>
</comment>
<comment type="subcellular location">
    <subcellularLocation>
        <location evidence="1 14">Cytoplasm</location>
        <location evidence="1 14">Cytoskeleton</location>
    </subcellularLocation>
</comment>
<proteinExistence type="inferred from homology"/>
<name>A0A9N8VKS7_9GLOM</name>
<evidence type="ECO:0000256" key="13">
    <source>
        <dbReference type="ARBA" id="ARBA00071668"/>
    </source>
</evidence>
<dbReference type="Pfam" id="PF08443">
    <property type="entry name" value="RimK"/>
    <property type="match status" value="1"/>
</dbReference>
<feature type="compositionally biased region" description="Basic and acidic residues" evidence="15">
    <location>
        <begin position="567"/>
        <end position="583"/>
    </location>
</feature>
<evidence type="ECO:0000256" key="10">
    <source>
        <dbReference type="ARBA" id="ARBA00023212"/>
    </source>
</evidence>
<dbReference type="GO" id="GO:0033857">
    <property type="term" value="F:5-diphosphoinositol pentakisphosphate 1-kinase activity"/>
    <property type="evidence" value="ECO:0007669"/>
    <property type="project" value="TreeGrafter"/>
</dbReference>
<dbReference type="Gene3D" id="3.40.50.11950">
    <property type="match status" value="1"/>
</dbReference>
<dbReference type="InterPro" id="IPR013651">
    <property type="entry name" value="ATP-grasp_RimK-type"/>
</dbReference>
<dbReference type="GO" id="GO:0032958">
    <property type="term" value="P:inositol phosphate biosynthetic process"/>
    <property type="evidence" value="ECO:0007669"/>
    <property type="project" value="TreeGrafter"/>
</dbReference>
<dbReference type="FunFam" id="3.40.50.11950:FF:000002">
    <property type="entry name" value="Inositol hexakisphosphate and diphosphoinositol-pentakisphosphate kinase"/>
    <property type="match status" value="1"/>
</dbReference>
<keyword evidence="19" id="KW-1185">Reference proteome</keyword>
<dbReference type="GO" id="GO:0005829">
    <property type="term" value="C:cytosol"/>
    <property type="evidence" value="ECO:0007669"/>
    <property type="project" value="TreeGrafter"/>
</dbReference>
<evidence type="ECO:0000256" key="3">
    <source>
        <dbReference type="ARBA" id="ARBA00012893"/>
    </source>
</evidence>
<dbReference type="GO" id="GO:0052723">
    <property type="term" value="F:inositol hexakisphosphate 1-kinase activity"/>
    <property type="evidence" value="ECO:0007669"/>
    <property type="project" value="UniProtKB-ARBA"/>
</dbReference>
<evidence type="ECO:0000256" key="15">
    <source>
        <dbReference type="SAM" id="MobiDB-lite"/>
    </source>
</evidence>
<accession>A0A9N8VKS7</accession>
<comment type="catalytic activity">
    <reaction evidence="12">
        <text>1D-myo-inositol hexakisphosphate + ATP = 1-diphospho-1D-myo-inositol 2,3,4,5,6-pentakisphosphate + ADP</text>
        <dbReference type="Rhea" id="RHEA:37459"/>
        <dbReference type="ChEBI" id="CHEBI:30616"/>
        <dbReference type="ChEBI" id="CHEBI:58130"/>
        <dbReference type="ChEBI" id="CHEBI:74946"/>
        <dbReference type="ChEBI" id="CHEBI:456216"/>
        <dbReference type="EC" id="2.7.4.24"/>
    </reaction>
    <physiologicalReaction direction="left-to-right" evidence="12">
        <dbReference type="Rhea" id="RHEA:37460"/>
    </physiologicalReaction>
</comment>